<keyword evidence="1" id="KW-0472">Membrane</keyword>
<dbReference type="Proteomes" id="UP000277579">
    <property type="component" value="Unassembled WGS sequence"/>
</dbReference>
<evidence type="ECO:0000313" key="4">
    <source>
        <dbReference type="Proteomes" id="UP000277579"/>
    </source>
</evidence>
<organism evidence="3 4">
    <name type="scientific">Flavobacterium endophyticum</name>
    <dbReference type="NCBI Taxonomy" id="1540163"/>
    <lineage>
        <taxon>Bacteria</taxon>
        <taxon>Pseudomonadati</taxon>
        <taxon>Bacteroidota</taxon>
        <taxon>Flavobacteriia</taxon>
        <taxon>Flavobacteriales</taxon>
        <taxon>Flavobacteriaceae</taxon>
        <taxon>Flavobacterium</taxon>
    </lineage>
</organism>
<dbReference type="EMBL" id="RBLC01000005">
    <property type="protein sequence ID" value="RKS19050.1"/>
    <property type="molecule type" value="Genomic_DNA"/>
</dbReference>
<dbReference type="InterPro" id="IPR050640">
    <property type="entry name" value="Bact_2-comp_sensor_kinase"/>
</dbReference>
<gene>
    <name evidence="3" type="ORF">CLV94_3001</name>
</gene>
<keyword evidence="1" id="KW-1133">Transmembrane helix</keyword>
<dbReference type="InterPro" id="IPR010559">
    <property type="entry name" value="Sig_transdc_His_kin_internal"/>
</dbReference>
<dbReference type="PANTHER" id="PTHR34220">
    <property type="entry name" value="SENSOR HISTIDINE KINASE YPDA"/>
    <property type="match status" value="1"/>
</dbReference>
<feature type="transmembrane region" description="Helical" evidence="1">
    <location>
        <begin position="84"/>
        <end position="102"/>
    </location>
</feature>
<dbReference type="Gene3D" id="3.30.565.10">
    <property type="entry name" value="Histidine kinase-like ATPase, C-terminal domain"/>
    <property type="match status" value="1"/>
</dbReference>
<keyword evidence="4" id="KW-1185">Reference proteome</keyword>
<feature type="transmembrane region" description="Helical" evidence="1">
    <location>
        <begin position="21"/>
        <end position="39"/>
    </location>
</feature>
<proteinExistence type="predicted"/>
<name>A0A495M1P5_9FLAO</name>
<dbReference type="OrthoDB" id="9809908at2"/>
<evidence type="ECO:0000256" key="1">
    <source>
        <dbReference type="SAM" id="Phobius"/>
    </source>
</evidence>
<reference evidence="3 4" key="1">
    <citation type="submission" date="2018-10" db="EMBL/GenBank/DDBJ databases">
        <title>Genomic Encyclopedia of Archaeal and Bacterial Type Strains, Phase II (KMG-II): from individual species to whole genera.</title>
        <authorList>
            <person name="Goeker M."/>
        </authorList>
    </citation>
    <scope>NUCLEOTIDE SEQUENCE [LARGE SCALE GENOMIC DNA]</scope>
    <source>
        <strain evidence="3 4">DSM 29537</strain>
    </source>
</reference>
<evidence type="ECO:0000259" key="2">
    <source>
        <dbReference type="Pfam" id="PF06580"/>
    </source>
</evidence>
<feature type="transmembrane region" description="Helical" evidence="1">
    <location>
        <begin position="51"/>
        <end position="72"/>
    </location>
</feature>
<dbReference type="GO" id="GO:0016020">
    <property type="term" value="C:membrane"/>
    <property type="evidence" value="ECO:0007669"/>
    <property type="project" value="InterPro"/>
</dbReference>
<dbReference type="PANTHER" id="PTHR34220:SF7">
    <property type="entry name" value="SENSOR HISTIDINE KINASE YPDA"/>
    <property type="match status" value="1"/>
</dbReference>
<dbReference type="InterPro" id="IPR036890">
    <property type="entry name" value="HATPase_C_sf"/>
</dbReference>
<keyword evidence="3" id="KW-0808">Transferase</keyword>
<protein>
    <submittedName>
        <fullName evidence="3">Histidine kinase</fullName>
    </submittedName>
</protein>
<keyword evidence="3" id="KW-0418">Kinase</keyword>
<feature type="domain" description="Signal transduction histidine kinase internal region" evidence="2">
    <location>
        <begin position="168"/>
        <end position="244"/>
    </location>
</feature>
<accession>A0A495M1P5</accession>
<evidence type="ECO:0000313" key="3">
    <source>
        <dbReference type="EMBL" id="RKS19050.1"/>
    </source>
</evidence>
<dbReference type="Pfam" id="PF06580">
    <property type="entry name" value="His_kinase"/>
    <property type="match status" value="1"/>
</dbReference>
<dbReference type="RefSeq" id="WP_121377289.1">
    <property type="nucleotide sequence ID" value="NZ_RBLC01000005.1"/>
</dbReference>
<sequence>MAKELSSQPSPMVNFLIEKRYRIYRHLVIWLYLILTEFSQPMGPIELTGNYAFYLRVANTLSFALLVYLNMYVLVPRLLFKEKYLQYLLVLISMIILFYVGIEGTLQYKFEGYRSFKEQENSSLFMAIIDHTNLWIIVMLASTSIKLFQRGRRDAVRMSDLKKSSLEAELGELKNQLNPHFLFNMLNNVNTLVFTEPKIASVIIMKLSGFLRYLLYDNNKNTVSLQSEIKFLTNFLELENIRRDDFSFSIENHSPEETALMSIPPNLFLIFVENAAKHSKTANAPSNVSLSFESSKDKLVFTCQNTKSKVISPRQEAGGLGLANIRRRLDLLYEGRHDLELYETKELYKVTLTIPL</sequence>
<dbReference type="AlphaFoldDB" id="A0A495M1P5"/>
<comment type="caution">
    <text evidence="3">The sequence shown here is derived from an EMBL/GenBank/DDBJ whole genome shotgun (WGS) entry which is preliminary data.</text>
</comment>
<keyword evidence="1" id="KW-0812">Transmembrane</keyword>
<dbReference type="GO" id="GO:0000155">
    <property type="term" value="F:phosphorelay sensor kinase activity"/>
    <property type="evidence" value="ECO:0007669"/>
    <property type="project" value="InterPro"/>
</dbReference>
<feature type="transmembrane region" description="Helical" evidence="1">
    <location>
        <begin position="122"/>
        <end position="148"/>
    </location>
</feature>